<dbReference type="PANTHER" id="PTHR13318">
    <property type="entry name" value="PARTNER OF PAIRED, ISOFORM B-RELATED"/>
    <property type="match status" value="1"/>
</dbReference>
<evidence type="ECO:0000313" key="1">
    <source>
        <dbReference type="EMBL" id="KAJ3143114.1"/>
    </source>
</evidence>
<comment type="caution">
    <text evidence="1">The sequence shown here is derived from an EMBL/GenBank/DDBJ whole genome shotgun (WGS) entry which is preliminary data.</text>
</comment>
<dbReference type="InterPro" id="IPR032675">
    <property type="entry name" value="LRR_dom_sf"/>
</dbReference>
<gene>
    <name evidence="1" type="ORF">HK100_010697</name>
</gene>
<dbReference type="SMART" id="SM00367">
    <property type="entry name" value="LRR_CC"/>
    <property type="match status" value="3"/>
</dbReference>
<dbReference type="Proteomes" id="UP001211907">
    <property type="component" value="Unassembled WGS sequence"/>
</dbReference>
<dbReference type="AlphaFoldDB" id="A0AAD5TBU0"/>
<sequence>MSVDKGTRQNAFHADVCDTIIRNVTDNRDLLQLACINKVWRASAEAALWRRIDVTTAEWDIGGSRAQRTRLAYAKNVRELCVRGNDYEQQSYFGRNEMGERGVGVGVGAIGVGGGGAAGLARFAAAAGDGLRVLRLDGPALVTDDELWAVAARCGRLATLALTLSDADADSKYARPAAVAPSAAAAAAVPAVPSKAGPKSAPKGCSPDGFAAVAPNLRALRRLHLRLATALPITAATRAFESIAIHCSRLISFKIESAGSSNFHQTTPATTTAMGSLSAATATSAVASSIVKILAANSSSLTDLSLALWDLDPPAFSYIVANAAKLLNRLESLHIAAFSSLSELTPVVAANSASLKSLSLADMLGHPSIEPQHLAEFFADSSFQNPLVLESLSLEAIGDLVQVLPYLVRFINISSLRITPSRLSASVSYSRLDDLLVRILPSFSNLRRLVLCLSQNFALLAVADSCPLLESIDLIDASLVTDQGLILLVKGCPLLTHVSLGSAISITDISIKVLARSLSVGLKSLSLPFRASNLDLKNILQELATHCPNLESLLNIPWQFTNNNNKNNNVSEKDLKNEQMTAVFEILPQMKNLRRFGMCWIVGSSVGPAFGFGSSFSPVEVDELKKICPKLKTVLFKA</sequence>
<dbReference type="Gene3D" id="3.80.10.10">
    <property type="entry name" value="Ribonuclease Inhibitor"/>
    <property type="match status" value="1"/>
</dbReference>
<name>A0AAD5TBU0_9FUNG</name>
<dbReference type="SUPFAM" id="SSF52047">
    <property type="entry name" value="RNI-like"/>
    <property type="match status" value="1"/>
</dbReference>
<keyword evidence="2" id="KW-1185">Reference proteome</keyword>
<accession>A0AAD5TBU0</accession>
<organism evidence="1 2">
    <name type="scientific">Physocladia obscura</name>
    <dbReference type="NCBI Taxonomy" id="109957"/>
    <lineage>
        <taxon>Eukaryota</taxon>
        <taxon>Fungi</taxon>
        <taxon>Fungi incertae sedis</taxon>
        <taxon>Chytridiomycota</taxon>
        <taxon>Chytridiomycota incertae sedis</taxon>
        <taxon>Chytridiomycetes</taxon>
        <taxon>Chytridiales</taxon>
        <taxon>Chytriomycetaceae</taxon>
        <taxon>Physocladia</taxon>
    </lineage>
</organism>
<dbReference type="GO" id="GO:0031146">
    <property type="term" value="P:SCF-dependent proteasomal ubiquitin-dependent protein catabolic process"/>
    <property type="evidence" value="ECO:0007669"/>
    <property type="project" value="TreeGrafter"/>
</dbReference>
<reference evidence="1" key="1">
    <citation type="submission" date="2020-05" db="EMBL/GenBank/DDBJ databases">
        <title>Phylogenomic resolution of chytrid fungi.</title>
        <authorList>
            <person name="Stajich J.E."/>
            <person name="Amses K."/>
            <person name="Simmons R."/>
            <person name="Seto K."/>
            <person name="Myers J."/>
            <person name="Bonds A."/>
            <person name="Quandt C.A."/>
            <person name="Barry K."/>
            <person name="Liu P."/>
            <person name="Grigoriev I."/>
            <person name="Longcore J.E."/>
            <person name="James T.Y."/>
        </authorList>
    </citation>
    <scope>NUCLEOTIDE SEQUENCE</scope>
    <source>
        <strain evidence="1">JEL0513</strain>
    </source>
</reference>
<protein>
    <recommendedName>
        <fullName evidence="3">F-box domain-containing protein</fullName>
    </recommendedName>
</protein>
<dbReference type="EMBL" id="JADGJH010000006">
    <property type="protein sequence ID" value="KAJ3143114.1"/>
    <property type="molecule type" value="Genomic_DNA"/>
</dbReference>
<evidence type="ECO:0000313" key="2">
    <source>
        <dbReference type="Proteomes" id="UP001211907"/>
    </source>
</evidence>
<proteinExistence type="predicted"/>
<dbReference type="InterPro" id="IPR006553">
    <property type="entry name" value="Leu-rich_rpt_Cys-con_subtyp"/>
</dbReference>
<dbReference type="GO" id="GO:0019005">
    <property type="term" value="C:SCF ubiquitin ligase complex"/>
    <property type="evidence" value="ECO:0007669"/>
    <property type="project" value="TreeGrafter"/>
</dbReference>
<evidence type="ECO:0008006" key="3">
    <source>
        <dbReference type="Google" id="ProtNLM"/>
    </source>
</evidence>